<proteinExistence type="predicted"/>
<dbReference type="Proteomes" id="UP000559256">
    <property type="component" value="Unassembled WGS sequence"/>
</dbReference>
<feature type="compositionally biased region" description="Low complexity" evidence="1">
    <location>
        <begin position="113"/>
        <end position="171"/>
    </location>
</feature>
<feature type="compositionally biased region" description="Low complexity" evidence="1">
    <location>
        <begin position="89"/>
        <end position="102"/>
    </location>
</feature>
<evidence type="ECO:0000256" key="1">
    <source>
        <dbReference type="SAM" id="MobiDB-lite"/>
    </source>
</evidence>
<evidence type="ECO:0000256" key="2">
    <source>
        <dbReference type="SAM" id="Phobius"/>
    </source>
</evidence>
<evidence type="ECO:0008006" key="5">
    <source>
        <dbReference type="Google" id="ProtNLM"/>
    </source>
</evidence>
<comment type="caution">
    <text evidence="3">The sequence shown here is derived from an EMBL/GenBank/DDBJ whole genome shotgun (WGS) entry which is preliminary data.</text>
</comment>
<reference evidence="3 4" key="1">
    <citation type="journal article" date="2020" name="ISME J.">
        <title>Uncovering the hidden diversity of litter-decomposition mechanisms in mushroom-forming fungi.</title>
        <authorList>
            <person name="Floudas D."/>
            <person name="Bentzer J."/>
            <person name="Ahren D."/>
            <person name="Johansson T."/>
            <person name="Persson P."/>
            <person name="Tunlid A."/>
        </authorList>
    </citation>
    <scope>NUCLEOTIDE SEQUENCE [LARGE SCALE GENOMIC DNA]</scope>
    <source>
        <strain evidence="3 4">CBS 291.85</strain>
    </source>
</reference>
<sequence length="397" mass="41819">MDLLMTVGGWVEKHLTASVFWFPVGDFRISILNLSNEGPWHWYPDLGNTTLLSVDIPQVRSSDAQFTISKSIKVLLVNACSRRTVVPGSSSIQLSSSGFPGSMSETTTAPGEAPGSPSTQLSSSGSAGSMSQTTTAPGGTPGSPSTQLGSSGSAGSMSQTTTAPGGAEPPTDSSAAGTDVSTTGSYYGSLSSASPVGTPGSPNQAIHNKIGLIIGATLGGVAVLFLVSLLGVCYIRKRRTPVWKRIDPFDYDIHNKSLEFDVRNHSLRAGSHPRLFKSMLNRGNHDRCEHTATHAVNSPRRPLIAATGPQDYDHNDGAVDSDVTLVEGFIPSPTVTSPSQPRSTEVDPEFPNRYTVTERTGLHAEIRQLRSNCARLEAIAGLAGPPPAYESRRGSST</sequence>
<feature type="region of interest" description="Disordered" evidence="1">
    <location>
        <begin position="89"/>
        <end position="180"/>
    </location>
</feature>
<dbReference type="AlphaFoldDB" id="A0A8H5FZ71"/>
<feature type="compositionally biased region" description="Polar residues" evidence="1">
    <location>
        <begin position="333"/>
        <end position="343"/>
    </location>
</feature>
<feature type="region of interest" description="Disordered" evidence="1">
    <location>
        <begin position="331"/>
        <end position="350"/>
    </location>
</feature>
<name>A0A8H5FZ71_9AGAR</name>
<keyword evidence="2" id="KW-1133">Transmembrane helix</keyword>
<organism evidence="3 4">
    <name type="scientific">Tetrapyrgos nigripes</name>
    <dbReference type="NCBI Taxonomy" id="182062"/>
    <lineage>
        <taxon>Eukaryota</taxon>
        <taxon>Fungi</taxon>
        <taxon>Dikarya</taxon>
        <taxon>Basidiomycota</taxon>
        <taxon>Agaricomycotina</taxon>
        <taxon>Agaricomycetes</taxon>
        <taxon>Agaricomycetidae</taxon>
        <taxon>Agaricales</taxon>
        <taxon>Marasmiineae</taxon>
        <taxon>Marasmiaceae</taxon>
        <taxon>Tetrapyrgos</taxon>
    </lineage>
</organism>
<gene>
    <name evidence="3" type="ORF">D9758_010778</name>
</gene>
<evidence type="ECO:0000313" key="4">
    <source>
        <dbReference type="Proteomes" id="UP000559256"/>
    </source>
</evidence>
<protein>
    <recommendedName>
        <fullName evidence="5">Mid2 domain-containing protein</fullName>
    </recommendedName>
</protein>
<keyword evidence="4" id="KW-1185">Reference proteome</keyword>
<evidence type="ECO:0000313" key="3">
    <source>
        <dbReference type="EMBL" id="KAF5354374.1"/>
    </source>
</evidence>
<keyword evidence="2" id="KW-0812">Transmembrane</keyword>
<keyword evidence="2" id="KW-0472">Membrane</keyword>
<dbReference type="EMBL" id="JAACJM010000060">
    <property type="protein sequence ID" value="KAF5354374.1"/>
    <property type="molecule type" value="Genomic_DNA"/>
</dbReference>
<accession>A0A8H5FZ71</accession>
<feature type="transmembrane region" description="Helical" evidence="2">
    <location>
        <begin position="210"/>
        <end position="235"/>
    </location>
</feature>